<feature type="region of interest" description="Disordered" evidence="4">
    <location>
        <begin position="193"/>
        <end position="213"/>
    </location>
</feature>
<dbReference type="SUPFAM" id="SSF55200">
    <property type="entry name" value="Translation initiation factor IF3, C-terminal domain"/>
    <property type="match status" value="1"/>
</dbReference>
<dbReference type="GO" id="GO:0003743">
    <property type="term" value="F:translation initiation factor activity"/>
    <property type="evidence" value="ECO:0007669"/>
    <property type="project" value="UniProtKB-KW"/>
</dbReference>
<dbReference type="AlphaFoldDB" id="A0A4S4MV02"/>
<evidence type="ECO:0000313" key="6">
    <source>
        <dbReference type="Proteomes" id="UP000308730"/>
    </source>
</evidence>
<dbReference type="InterPro" id="IPR036788">
    <property type="entry name" value="T_IF-3_C_sf"/>
</dbReference>
<gene>
    <name evidence="5" type="ORF">EUX98_g5019</name>
</gene>
<reference evidence="5 6" key="1">
    <citation type="submission" date="2019-02" db="EMBL/GenBank/DDBJ databases">
        <title>Genome sequencing of the rare red list fungi Antrodiella citrinella (Flaviporus citrinellus).</title>
        <authorList>
            <person name="Buettner E."/>
            <person name="Kellner H."/>
        </authorList>
    </citation>
    <scope>NUCLEOTIDE SEQUENCE [LARGE SCALE GENOMIC DNA]</scope>
    <source>
        <strain evidence="5 6">DSM 108506</strain>
    </source>
</reference>
<accession>A0A4S4MV02</accession>
<evidence type="ECO:0000256" key="3">
    <source>
        <dbReference type="ARBA" id="ARBA00022917"/>
    </source>
</evidence>
<keyword evidence="6" id="KW-1185">Reference proteome</keyword>
<dbReference type="OrthoDB" id="21573at2759"/>
<evidence type="ECO:0000256" key="2">
    <source>
        <dbReference type="ARBA" id="ARBA00022540"/>
    </source>
</evidence>
<organism evidence="5 6">
    <name type="scientific">Antrodiella citrinella</name>
    <dbReference type="NCBI Taxonomy" id="2447956"/>
    <lineage>
        <taxon>Eukaryota</taxon>
        <taxon>Fungi</taxon>
        <taxon>Dikarya</taxon>
        <taxon>Basidiomycota</taxon>
        <taxon>Agaricomycotina</taxon>
        <taxon>Agaricomycetes</taxon>
        <taxon>Polyporales</taxon>
        <taxon>Steccherinaceae</taxon>
        <taxon>Antrodiella</taxon>
    </lineage>
</organism>
<evidence type="ECO:0008006" key="7">
    <source>
        <dbReference type="Google" id="ProtNLM"/>
    </source>
</evidence>
<evidence type="ECO:0000256" key="1">
    <source>
        <dbReference type="ARBA" id="ARBA00005439"/>
    </source>
</evidence>
<protein>
    <recommendedName>
        <fullName evidence="7">Altered inheritance of mitochondria protein 23, mitochondrial</fullName>
    </recommendedName>
</protein>
<evidence type="ECO:0000256" key="4">
    <source>
        <dbReference type="SAM" id="MobiDB-lite"/>
    </source>
</evidence>
<comment type="similarity">
    <text evidence="1">Belongs to the IF-3 family.</text>
</comment>
<dbReference type="PANTHER" id="PTHR10938">
    <property type="entry name" value="TRANSLATION INITIATION FACTOR IF-3"/>
    <property type="match status" value="1"/>
</dbReference>
<sequence>MTPTNVVLRRLLPDKEVRRRYSVQLVSLSPEPIVRLVNTGEQYRKEKEKKQRAQQRAKLSGEKEIQLTWDTEGPDHQRKLDQARESLAEGMRVDLIHAPKRGTRHRMTKEDMALCAQSTLDALADVGKERREKQVGPRITAIYLEPLAATVTENEVLIPLGAPQAIFQRRVSEVQKVLAAGGKVKLTFAEEKKSKDEVEKNGLPEDTREGAPWSGGLVKLITKELKQQTAGEEKWTRKRKEAFVDAIITKLGSEAQEWKPRDDWKASTTLYLRKSGSD</sequence>
<evidence type="ECO:0000313" key="5">
    <source>
        <dbReference type="EMBL" id="THH29148.1"/>
    </source>
</evidence>
<dbReference type="GO" id="GO:0043022">
    <property type="term" value="F:ribosome binding"/>
    <property type="evidence" value="ECO:0007669"/>
    <property type="project" value="TreeGrafter"/>
</dbReference>
<dbReference type="InterPro" id="IPR001288">
    <property type="entry name" value="Translation_initiation_fac_3"/>
</dbReference>
<proteinExistence type="inferred from homology"/>
<name>A0A4S4MV02_9APHY</name>
<comment type="caution">
    <text evidence="5">The sequence shown here is derived from an EMBL/GenBank/DDBJ whole genome shotgun (WGS) entry which is preliminary data.</text>
</comment>
<dbReference type="Proteomes" id="UP000308730">
    <property type="component" value="Unassembled WGS sequence"/>
</dbReference>
<dbReference type="GO" id="GO:0070124">
    <property type="term" value="P:mitochondrial translational initiation"/>
    <property type="evidence" value="ECO:0007669"/>
    <property type="project" value="TreeGrafter"/>
</dbReference>
<dbReference type="GO" id="GO:0032790">
    <property type="term" value="P:ribosome disassembly"/>
    <property type="evidence" value="ECO:0007669"/>
    <property type="project" value="TreeGrafter"/>
</dbReference>
<dbReference type="EMBL" id="SGPM01000137">
    <property type="protein sequence ID" value="THH29148.1"/>
    <property type="molecule type" value="Genomic_DNA"/>
</dbReference>
<dbReference type="GO" id="GO:0005739">
    <property type="term" value="C:mitochondrion"/>
    <property type="evidence" value="ECO:0007669"/>
    <property type="project" value="TreeGrafter"/>
</dbReference>
<dbReference type="PANTHER" id="PTHR10938:SF0">
    <property type="entry name" value="TRANSLATION INITIATION FACTOR IF-3, MITOCHONDRIAL"/>
    <property type="match status" value="1"/>
</dbReference>
<dbReference type="Gene3D" id="3.30.110.10">
    <property type="entry name" value="Translation initiation factor 3 (IF-3), C-terminal domain"/>
    <property type="match status" value="1"/>
</dbReference>
<feature type="compositionally biased region" description="Basic and acidic residues" evidence="4">
    <location>
        <begin position="193"/>
        <end position="209"/>
    </location>
</feature>
<keyword evidence="2" id="KW-0396">Initiation factor</keyword>
<keyword evidence="3" id="KW-0648">Protein biosynthesis</keyword>